<dbReference type="AlphaFoldDB" id="A0A6B2LA35"/>
<evidence type="ECO:0000256" key="2">
    <source>
        <dbReference type="RuleBase" id="RU003457"/>
    </source>
</evidence>
<dbReference type="Pfam" id="PF05726">
    <property type="entry name" value="Pirin_C"/>
    <property type="match status" value="1"/>
</dbReference>
<dbReference type="Pfam" id="PF02678">
    <property type="entry name" value="Pirin"/>
    <property type="match status" value="1"/>
</dbReference>
<feature type="domain" description="Pirin N-terminal" evidence="3">
    <location>
        <begin position="40"/>
        <end position="121"/>
    </location>
</feature>
<evidence type="ECO:0000259" key="3">
    <source>
        <dbReference type="Pfam" id="PF02678"/>
    </source>
</evidence>
<dbReference type="EMBL" id="GIBP01004669">
    <property type="protein sequence ID" value="NDV33638.1"/>
    <property type="molecule type" value="Transcribed_RNA"/>
</dbReference>
<evidence type="ECO:0000256" key="1">
    <source>
        <dbReference type="ARBA" id="ARBA00008416"/>
    </source>
</evidence>
<dbReference type="PANTHER" id="PTHR13903:SF8">
    <property type="entry name" value="PIRIN"/>
    <property type="match status" value="1"/>
</dbReference>
<dbReference type="InterPro" id="IPR008778">
    <property type="entry name" value="Pirin_C_dom"/>
</dbReference>
<dbReference type="PANTHER" id="PTHR13903">
    <property type="entry name" value="PIRIN-RELATED"/>
    <property type="match status" value="1"/>
</dbReference>
<dbReference type="InterPro" id="IPR012093">
    <property type="entry name" value="Pirin"/>
</dbReference>
<name>A0A6B2LA35_9EUKA</name>
<evidence type="ECO:0008006" key="6">
    <source>
        <dbReference type="Google" id="ProtNLM"/>
    </source>
</evidence>
<sequence length="320" mass="35759">METQDPFLFAVYHKDHYPAGNENMEAPRIGNGSDFSQTAEYRMYHGRKIPGFPQHPHRGFETVTCTIDGIIDHTDSLGCGGRYGNGDVQYMTAGKGIVHGENFPLLHRDKPNPTRFFQLWLNLPARSKMVDPTQRMLWAENIPCFQSKDQKCNIRVWTGELNGVKGLPPTPNSWAADAGNDVGIFLIQMAPFGKYLLPACQSSSNRSLYFVEGSSLIVGDKMLPKSSLAVLSPASVELENNGSDAADVLILQGKPIGEPVVQHGPFVMNTQQEIYQAFADYHKTQFGGWPWEEDAVIFPREQGRFLEINGKKEFPPKKEN</sequence>
<evidence type="ECO:0000313" key="5">
    <source>
        <dbReference type="EMBL" id="NDV33638.1"/>
    </source>
</evidence>
<accession>A0A6B2LA35</accession>
<dbReference type="SUPFAM" id="SSF51182">
    <property type="entry name" value="RmlC-like cupins"/>
    <property type="match status" value="1"/>
</dbReference>
<reference evidence="5" key="1">
    <citation type="journal article" date="2020" name="J. Eukaryot. Microbiol.">
        <title>De novo Sequencing, Assembly and Annotation of the Transcriptome for the Free-Living Testate Amoeba Arcella intermedia.</title>
        <authorList>
            <person name="Ribeiro G.M."/>
            <person name="Porfirio-Sousa A.L."/>
            <person name="Maurer-Alcala X.X."/>
            <person name="Katz L.A."/>
            <person name="Lahr D.J.G."/>
        </authorList>
    </citation>
    <scope>NUCLEOTIDE SEQUENCE</scope>
</reference>
<comment type="similarity">
    <text evidence="1 2">Belongs to the pirin family.</text>
</comment>
<organism evidence="5">
    <name type="scientific">Arcella intermedia</name>
    <dbReference type="NCBI Taxonomy" id="1963864"/>
    <lineage>
        <taxon>Eukaryota</taxon>
        <taxon>Amoebozoa</taxon>
        <taxon>Tubulinea</taxon>
        <taxon>Elardia</taxon>
        <taxon>Arcellinida</taxon>
        <taxon>Sphaerothecina</taxon>
        <taxon>Arcellidae</taxon>
        <taxon>Arcella</taxon>
    </lineage>
</organism>
<protein>
    <recommendedName>
        <fullName evidence="6">Pirin</fullName>
    </recommendedName>
</protein>
<proteinExistence type="inferred from homology"/>
<dbReference type="InterPro" id="IPR003829">
    <property type="entry name" value="Pirin_N_dom"/>
</dbReference>
<dbReference type="InterPro" id="IPR011051">
    <property type="entry name" value="RmlC_Cupin_sf"/>
</dbReference>
<feature type="domain" description="Pirin C-terminal" evidence="4">
    <location>
        <begin position="200"/>
        <end position="287"/>
    </location>
</feature>
<dbReference type="InterPro" id="IPR014710">
    <property type="entry name" value="RmlC-like_jellyroll"/>
</dbReference>
<dbReference type="Gene3D" id="2.60.120.10">
    <property type="entry name" value="Jelly Rolls"/>
    <property type="match status" value="2"/>
</dbReference>
<evidence type="ECO:0000259" key="4">
    <source>
        <dbReference type="Pfam" id="PF05726"/>
    </source>
</evidence>